<dbReference type="GO" id="GO:0043190">
    <property type="term" value="C:ATP-binding cassette (ABC) transporter complex"/>
    <property type="evidence" value="ECO:0007669"/>
    <property type="project" value="InterPro"/>
</dbReference>
<dbReference type="Pfam" id="PF00950">
    <property type="entry name" value="ABC-3"/>
    <property type="match status" value="1"/>
</dbReference>
<dbReference type="STRING" id="656914.SAMN00017405_2317"/>
<gene>
    <name evidence="8" type="ORF">SAMN00017405_2317</name>
</gene>
<evidence type="ECO:0000256" key="4">
    <source>
        <dbReference type="ARBA" id="ARBA00022989"/>
    </source>
</evidence>
<keyword evidence="9" id="KW-1185">Reference proteome</keyword>
<feature type="transmembrane region" description="Helical" evidence="7">
    <location>
        <begin position="92"/>
        <end position="113"/>
    </location>
</feature>
<evidence type="ECO:0000313" key="8">
    <source>
        <dbReference type="EMBL" id="SMB96558.1"/>
    </source>
</evidence>
<comment type="subcellular location">
    <subcellularLocation>
        <location evidence="6">Cell membrane</location>
        <topology evidence="6">Multi-pass membrane protein</topology>
    </subcellularLocation>
    <subcellularLocation>
        <location evidence="1">Membrane</location>
        <topology evidence="1">Multi-pass membrane protein</topology>
    </subcellularLocation>
</comment>
<evidence type="ECO:0000256" key="3">
    <source>
        <dbReference type="ARBA" id="ARBA00022692"/>
    </source>
</evidence>
<evidence type="ECO:0000256" key="6">
    <source>
        <dbReference type="RuleBase" id="RU003943"/>
    </source>
</evidence>
<keyword evidence="3 6" id="KW-0812">Transmembrane</keyword>
<dbReference type="GO" id="GO:0055085">
    <property type="term" value="P:transmembrane transport"/>
    <property type="evidence" value="ECO:0007669"/>
    <property type="project" value="InterPro"/>
</dbReference>
<keyword evidence="4 7" id="KW-1133">Transmembrane helix</keyword>
<dbReference type="EMBL" id="FWWT01000024">
    <property type="protein sequence ID" value="SMB96558.1"/>
    <property type="molecule type" value="Genomic_DNA"/>
</dbReference>
<feature type="transmembrane region" description="Helical" evidence="7">
    <location>
        <begin position="12"/>
        <end position="32"/>
    </location>
</feature>
<dbReference type="PANTHER" id="PTHR30477:SF18">
    <property type="entry name" value="METAL TRANSPORT SYSTEM MEMBRANE PROTEIN CT_417-RELATED"/>
    <property type="match status" value="1"/>
</dbReference>
<dbReference type="CDD" id="cd06550">
    <property type="entry name" value="TM_ABC_iron-siderophores_like"/>
    <property type="match status" value="1"/>
</dbReference>
<name>A0A1W1VT75_DESTI</name>
<dbReference type="RefSeq" id="WP_084054431.1">
    <property type="nucleotide sequence ID" value="NZ_FWWT01000024.1"/>
</dbReference>
<evidence type="ECO:0000256" key="7">
    <source>
        <dbReference type="SAM" id="Phobius"/>
    </source>
</evidence>
<feature type="transmembrane region" description="Helical" evidence="7">
    <location>
        <begin position="220"/>
        <end position="237"/>
    </location>
</feature>
<keyword evidence="5 7" id="KW-0472">Membrane</keyword>
<sequence>MLEALIHYNFLQHAFLGAILASIACGIIGTIIIEKKLVMMTGGIAHASFGGIGLGYLLNFTPILGALIFSLIASLGISVIESKIKTNTDILIGMFWSLGMALGIIFISFTPGYPPDMTSYLFGDILTISGLDLILIGVLDLIIIFILISLFDYLKAFLFDEEFLKVLGINTKLINYLIYILIAFTVVILIRLVGIILILALLTTPPAIAKQFTYDFKKTILLSIGFGISFCLLGLWISYELNIASGAAIIIIAVLSYLIITFSKSTFLSITGKSINHKKSL</sequence>
<dbReference type="OrthoDB" id="9798540at2"/>
<evidence type="ECO:0000256" key="5">
    <source>
        <dbReference type="ARBA" id="ARBA00023136"/>
    </source>
</evidence>
<dbReference type="InterPro" id="IPR001626">
    <property type="entry name" value="ABC_TroCD"/>
</dbReference>
<feature type="transmembrane region" description="Helical" evidence="7">
    <location>
        <begin position="63"/>
        <end position="80"/>
    </location>
</feature>
<dbReference type="SUPFAM" id="SSF81345">
    <property type="entry name" value="ABC transporter involved in vitamin B12 uptake, BtuC"/>
    <property type="match status" value="1"/>
</dbReference>
<feature type="transmembrane region" description="Helical" evidence="7">
    <location>
        <begin position="243"/>
        <end position="263"/>
    </location>
</feature>
<comment type="similarity">
    <text evidence="2 6">Belongs to the ABC-3 integral membrane protein family.</text>
</comment>
<dbReference type="InterPro" id="IPR037294">
    <property type="entry name" value="ABC_BtuC-like"/>
</dbReference>
<keyword evidence="6" id="KW-0813">Transport</keyword>
<proteinExistence type="inferred from homology"/>
<accession>A0A1W1VT75</accession>
<evidence type="ECO:0000256" key="2">
    <source>
        <dbReference type="ARBA" id="ARBA00008034"/>
    </source>
</evidence>
<evidence type="ECO:0000313" key="9">
    <source>
        <dbReference type="Proteomes" id="UP000192731"/>
    </source>
</evidence>
<feature type="transmembrane region" description="Helical" evidence="7">
    <location>
        <begin position="133"/>
        <end position="151"/>
    </location>
</feature>
<evidence type="ECO:0000256" key="1">
    <source>
        <dbReference type="ARBA" id="ARBA00004141"/>
    </source>
</evidence>
<protein>
    <submittedName>
        <fullName evidence="8">Zinc transport system permease protein</fullName>
    </submittedName>
</protein>
<dbReference type="Proteomes" id="UP000192731">
    <property type="component" value="Unassembled WGS sequence"/>
</dbReference>
<feature type="transmembrane region" description="Helical" evidence="7">
    <location>
        <begin position="188"/>
        <end position="208"/>
    </location>
</feature>
<dbReference type="PANTHER" id="PTHR30477">
    <property type="entry name" value="ABC-TRANSPORTER METAL-BINDING PROTEIN"/>
    <property type="match status" value="1"/>
</dbReference>
<dbReference type="Gene3D" id="1.10.3470.10">
    <property type="entry name" value="ABC transporter involved in vitamin B12 uptake, BtuC"/>
    <property type="match status" value="1"/>
</dbReference>
<dbReference type="GO" id="GO:0010043">
    <property type="term" value="P:response to zinc ion"/>
    <property type="evidence" value="ECO:0007669"/>
    <property type="project" value="TreeGrafter"/>
</dbReference>
<reference evidence="8 9" key="1">
    <citation type="submission" date="2017-04" db="EMBL/GenBank/DDBJ databases">
        <authorList>
            <person name="Afonso C.L."/>
            <person name="Miller P.J."/>
            <person name="Scott M.A."/>
            <person name="Spackman E."/>
            <person name="Goraichik I."/>
            <person name="Dimitrov K.M."/>
            <person name="Suarez D.L."/>
            <person name="Swayne D.E."/>
        </authorList>
    </citation>
    <scope>NUCLEOTIDE SEQUENCE [LARGE SCALE GENOMIC DNA]</scope>
    <source>
        <strain evidence="8 9">DSM 11270</strain>
    </source>
</reference>
<dbReference type="AlphaFoldDB" id="A0A1W1VT75"/>
<organism evidence="8 9">
    <name type="scientific">Desulfonispora thiosulfatigenes DSM 11270</name>
    <dbReference type="NCBI Taxonomy" id="656914"/>
    <lineage>
        <taxon>Bacteria</taxon>
        <taxon>Bacillati</taxon>
        <taxon>Bacillota</taxon>
        <taxon>Clostridia</taxon>
        <taxon>Eubacteriales</taxon>
        <taxon>Peptococcaceae</taxon>
        <taxon>Desulfonispora</taxon>
    </lineage>
</organism>